<accession>A0A4S4MVY9</accession>
<evidence type="ECO:0000259" key="1">
    <source>
        <dbReference type="PROSITE" id="PS50404"/>
    </source>
</evidence>
<gene>
    <name evidence="2" type="ORF">EUX98_g3656</name>
</gene>
<feature type="domain" description="GST N-terminal" evidence="1">
    <location>
        <begin position="36"/>
        <end position="128"/>
    </location>
</feature>
<dbReference type="InterPro" id="IPR036249">
    <property type="entry name" value="Thioredoxin-like_sf"/>
</dbReference>
<dbReference type="InterPro" id="IPR004045">
    <property type="entry name" value="Glutathione_S-Trfase_N"/>
</dbReference>
<dbReference type="Gene3D" id="3.40.30.10">
    <property type="entry name" value="Glutaredoxin"/>
    <property type="match status" value="2"/>
</dbReference>
<dbReference type="GO" id="GO:0004364">
    <property type="term" value="F:glutathione transferase activity"/>
    <property type="evidence" value="ECO:0007669"/>
    <property type="project" value="TreeGrafter"/>
</dbReference>
<dbReference type="EMBL" id="SGPM01000077">
    <property type="protein sequence ID" value="THH30526.1"/>
    <property type="molecule type" value="Genomic_DNA"/>
</dbReference>
<proteinExistence type="predicted"/>
<dbReference type="InterPro" id="IPR054416">
    <property type="entry name" value="GST_UstS-like_C"/>
</dbReference>
<keyword evidence="3" id="KW-1185">Reference proteome</keyword>
<sequence>MVSMIFCVSANPNVSQLNALQPSQTTMSELVFYDIVGKNVGAKAWSPSTWIIRFALNYKGLNYRTEWIEFPDVEAVCKNIGAAPTGTKPDGVTPRYTVPVLYDPSTQTVISDSSKIADYLEKTYPDRPTLVPAGTRGLQAAFRAAVMSAIDIPLYMLCILPGGLNLSPRAFAYYRTTREAMVGKKLEEITPEGEESAKRWRELEAGLTKVATWFVANGDTPFIGGDVPCFGDVLLAARLAWPRAVWGEESDAWKRLSDFDEESFALNIKGLKYRTEWVEYPDIEGLCKKLGAGPTGTQSDGSPYYTLPVIYDPSTHTVVADSIPIAEYLDDTYPDTPRLFAPGTRGLHAAFRSALAAASRADDPLWNLIVRTREADEGKTLEEIAPEGEVRQGMLEVYEKQVLVKIASWYQANGNTTFIMGDDIPSNSDILVVSRFMWAKQTLGADSEVWTRIVSVDGGRWGRFMQAFEKYTQVV</sequence>
<dbReference type="PROSITE" id="PS50404">
    <property type="entry name" value="GST_NTER"/>
    <property type="match status" value="1"/>
</dbReference>
<evidence type="ECO:0000313" key="2">
    <source>
        <dbReference type="EMBL" id="THH30526.1"/>
    </source>
</evidence>
<dbReference type="Pfam" id="PF22041">
    <property type="entry name" value="GST_C_7"/>
    <property type="match status" value="2"/>
</dbReference>
<dbReference type="AlphaFoldDB" id="A0A4S4MVY9"/>
<dbReference type="PANTHER" id="PTHR42673">
    <property type="entry name" value="MALEYLACETOACETATE ISOMERASE"/>
    <property type="match status" value="1"/>
</dbReference>
<dbReference type="PANTHER" id="PTHR42673:SF4">
    <property type="entry name" value="MALEYLACETOACETATE ISOMERASE"/>
    <property type="match status" value="1"/>
</dbReference>
<dbReference type="Proteomes" id="UP000308730">
    <property type="component" value="Unassembled WGS sequence"/>
</dbReference>
<dbReference type="GO" id="GO:0016034">
    <property type="term" value="F:maleylacetoacetate isomerase activity"/>
    <property type="evidence" value="ECO:0007669"/>
    <property type="project" value="TreeGrafter"/>
</dbReference>
<dbReference type="GO" id="GO:0006559">
    <property type="term" value="P:L-phenylalanine catabolic process"/>
    <property type="evidence" value="ECO:0007669"/>
    <property type="project" value="TreeGrafter"/>
</dbReference>
<name>A0A4S4MVY9_9APHY</name>
<dbReference type="SUPFAM" id="SSF52833">
    <property type="entry name" value="Thioredoxin-like"/>
    <property type="match status" value="2"/>
</dbReference>
<reference evidence="2 3" key="1">
    <citation type="submission" date="2019-02" db="EMBL/GenBank/DDBJ databases">
        <title>Genome sequencing of the rare red list fungi Antrodiella citrinella (Flaviporus citrinellus).</title>
        <authorList>
            <person name="Buettner E."/>
            <person name="Kellner H."/>
        </authorList>
    </citation>
    <scope>NUCLEOTIDE SEQUENCE [LARGE SCALE GENOMIC DNA]</scope>
    <source>
        <strain evidence="2 3">DSM 108506</strain>
    </source>
</reference>
<evidence type="ECO:0000313" key="3">
    <source>
        <dbReference type="Proteomes" id="UP000308730"/>
    </source>
</evidence>
<organism evidence="2 3">
    <name type="scientific">Antrodiella citrinella</name>
    <dbReference type="NCBI Taxonomy" id="2447956"/>
    <lineage>
        <taxon>Eukaryota</taxon>
        <taxon>Fungi</taxon>
        <taxon>Dikarya</taxon>
        <taxon>Basidiomycota</taxon>
        <taxon>Agaricomycotina</taxon>
        <taxon>Agaricomycetes</taxon>
        <taxon>Polyporales</taxon>
        <taxon>Steccherinaceae</taxon>
        <taxon>Antrodiella</taxon>
    </lineage>
</organism>
<dbReference type="OrthoDB" id="4951845at2759"/>
<dbReference type="Gene3D" id="1.20.1050.10">
    <property type="match status" value="2"/>
</dbReference>
<dbReference type="Pfam" id="PF13409">
    <property type="entry name" value="GST_N_2"/>
    <property type="match status" value="2"/>
</dbReference>
<protein>
    <recommendedName>
        <fullName evidence="1">GST N-terminal domain-containing protein</fullName>
    </recommendedName>
</protein>
<comment type="caution">
    <text evidence="2">The sequence shown here is derived from an EMBL/GenBank/DDBJ whole genome shotgun (WGS) entry which is preliminary data.</text>
</comment>
<dbReference type="GO" id="GO:0006749">
    <property type="term" value="P:glutathione metabolic process"/>
    <property type="evidence" value="ECO:0007669"/>
    <property type="project" value="TreeGrafter"/>
</dbReference>